<dbReference type="EMBL" id="CAWVOH010000001">
    <property type="protein sequence ID" value="CAK8053499.1"/>
    <property type="molecule type" value="Genomic_DNA"/>
</dbReference>
<evidence type="ECO:0000256" key="14">
    <source>
        <dbReference type="ARBA" id="ARBA00038000"/>
    </source>
</evidence>
<keyword evidence="4 17" id="KW-0677">Repeat</keyword>
<evidence type="ECO:0000256" key="4">
    <source>
        <dbReference type="ARBA" id="ARBA00022737"/>
    </source>
</evidence>
<dbReference type="Gene3D" id="3.30.1490.20">
    <property type="entry name" value="ATP-grasp fold, A domain"/>
    <property type="match status" value="1"/>
</dbReference>
<dbReference type="NCBIfam" id="TIGR00630">
    <property type="entry name" value="uvra"/>
    <property type="match status" value="1"/>
</dbReference>
<sequence length="955" mass="105399">MAKDKIEIRGARAHNLKNVDVDIPKESLTVVTGLSGSGKSSLAFDTLYAEGQRRYVESLSSYARQFLGQMDKPDVDSIDGLSPAISIDQKTTSNNPRSTVGTVTEINDYFRLLFARVGRPDDPADGTKIMYTIDQMVEYVQKHLEEGTRLQVFAPIIRGKRGSHASAFAQMKKQGYVRARVDGEIIELDNETPELDRNKSHDIDVMIDRIVLRDNARSRLYDSMEAAANIADGMVELDVVTRGDEEAPAPLKFSDHYLGELRDFRVGRLEPRLFSFNAPMGACPVCQGLGVTREVDLDLVIPDQSKTLREGAIAPWNPISSDYYPELLGQFCDQFKIDLDTPFEKLSKEKQRLVLEGSGDKPFHFHFKNSFGGVRDVDQPFEGVLNNISRRFNETNSDFTRDQMAMYMTELQCKACHGYRLNPAALSVKVHGKHIGQVAELSVEDELKYFNDITLGQQDQEIAAPIIKEIKDRLGFLQSVGLQYLTLARSARTLSGGESQRIRLATQIGSNLSGVLYVLDEPSIGLHQRDNDMLLRSMQRMRDLGNTLVVVEHDEDTMLAADYLIDVGPGAGSLGGKIVAAGTPKEVEANPKSLTGQYLSGKKFIPVPKKRRPGNGNEIVIKGAKENNLKNVTAKFPLGKFVAVTGVSGSGKSTLVNTILKRALKQKLNNNSQKPGTYKSIEGVENIEQVVDIDQSPIGRTPRSNPATYTGVFDDIRDLFAQTNEAKLRGYNKGRFSFNTKGGRCENCRGDGVIKIEMNFLPDVYVACEVCGGTRYNSETLEVTYKGLNISQVLDMTAAEALEFFAPIPKIARRLQTINDVGLGYVKLGQSATTLSGGEAQRMKLASELHRRTNGKTVYILDEPTTGLHTDDIARLLTVLNRLVDAGNTVIVIEHNLDVIKSADWLIDMGPEGGAGGGKVLVSGTPEKVVKKAESYTGKYLKIIMDRDIAREKAK</sequence>
<organism evidence="19 20">
    <name type="scientific">Eupransor demetentiae</name>
    <dbReference type="NCBI Taxonomy" id="3109584"/>
    <lineage>
        <taxon>Bacteria</taxon>
        <taxon>Bacillati</taxon>
        <taxon>Bacillota</taxon>
        <taxon>Bacilli</taxon>
        <taxon>Lactobacillales</taxon>
        <taxon>Lactobacillaceae</taxon>
        <taxon>Eupransor</taxon>
    </lineage>
</organism>
<name>A0ABM9N2Y1_9LACO</name>
<dbReference type="InterPro" id="IPR004602">
    <property type="entry name" value="UvrA"/>
</dbReference>
<feature type="binding site" evidence="17">
    <location>
        <begin position="646"/>
        <end position="653"/>
    </location>
    <ligand>
        <name>ATP</name>
        <dbReference type="ChEBI" id="CHEBI:30616"/>
    </ligand>
</feature>
<comment type="caution">
    <text evidence="19">The sequence shown here is derived from an EMBL/GenBank/DDBJ whole genome shotgun (WGS) entry which is preliminary data.</text>
</comment>
<comment type="caution">
    <text evidence="17">Lacks conserved residue(s) required for the propagation of feature annotation.</text>
</comment>
<evidence type="ECO:0000256" key="12">
    <source>
        <dbReference type="ARBA" id="ARBA00023125"/>
    </source>
</evidence>
<dbReference type="SMART" id="SM00382">
    <property type="entry name" value="AAA"/>
    <property type="match status" value="1"/>
</dbReference>
<dbReference type="PANTHER" id="PTHR43152">
    <property type="entry name" value="UVRABC SYSTEM PROTEIN A"/>
    <property type="match status" value="1"/>
</dbReference>
<evidence type="ECO:0000313" key="20">
    <source>
        <dbReference type="Proteomes" id="UP001314241"/>
    </source>
</evidence>
<evidence type="ECO:0000256" key="15">
    <source>
        <dbReference type="ARBA" id="ARBA00039316"/>
    </source>
</evidence>
<gene>
    <name evidence="17" type="primary">uvrA</name>
    <name evidence="19" type="ORF">R54876_GBNLAHCA_00054</name>
</gene>
<dbReference type="Pfam" id="PF17755">
    <property type="entry name" value="UvrA_DNA-bind"/>
    <property type="match status" value="1"/>
</dbReference>
<keyword evidence="10 17" id="KW-0067">ATP-binding</keyword>
<evidence type="ECO:0000256" key="7">
    <source>
        <dbReference type="ARBA" id="ARBA00022769"/>
    </source>
</evidence>
<dbReference type="PROSITE" id="PS50893">
    <property type="entry name" value="ABC_TRANSPORTER_2"/>
    <property type="match status" value="1"/>
</dbReference>
<dbReference type="InterPro" id="IPR003439">
    <property type="entry name" value="ABC_transporter-like_ATP-bd"/>
</dbReference>
<evidence type="ECO:0000256" key="13">
    <source>
        <dbReference type="ARBA" id="ARBA00023204"/>
    </source>
</evidence>
<dbReference type="Gene3D" id="3.40.50.300">
    <property type="entry name" value="P-loop containing nucleotide triphosphate hydrolases"/>
    <property type="match status" value="2"/>
</dbReference>
<evidence type="ECO:0000256" key="11">
    <source>
        <dbReference type="ARBA" id="ARBA00022881"/>
    </source>
</evidence>
<dbReference type="SUPFAM" id="SSF52540">
    <property type="entry name" value="P-loop containing nucleoside triphosphate hydrolases"/>
    <property type="match status" value="2"/>
</dbReference>
<dbReference type="Proteomes" id="UP001314241">
    <property type="component" value="Unassembled WGS sequence"/>
</dbReference>
<reference evidence="19 20" key="1">
    <citation type="submission" date="2024-01" db="EMBL/GenBank/DDBJ databases">
        <authorList>
            <person name="Botero Cardona J."/>
        </authorList>
    </citation>
    <scope>NUCLEOTIDE SEQUENCE [LARGE SCALE GENOMIC DNA]</scope>
    <source>
        <strain evidence="19 20">LMG 33000</strain>
    </source>
</reference>
<dbReference type="PROSITE" id="PS00211">
    <property type="entry name" value="ABC_TRANSPORTER_1"/>
    <property type="match status" value="2"/>
</dbReference>
<dbReference type="CDD" id="cd03270">
    <property type="entry name" value="ABC_UvrA_I"/>
    <property type="match status" value="1"/>
</dbReference>
<evidence type="ECO:0000256" key="10">
    <source>
        <dbReference type="ARBA" id="ARBA00022840"/>
    </source>
</evidence>
<keyword evidence="7 17" id="KW-0228">DNA excision</keyword>
<dbReference type="InterPro" id="IPR027417">
    <property type="entry name" value="P-loop_NTPase"/>
</dbReference>
<dbReference type="CDD" id="cd03271">
    <property type="entry name" value="ABC_UvrA_II"/>
    <property type="match status" value="1"/>
</dbReference>
<evidence type="ECO:0000256" key="3">
    <source>
        <dbReference type="ARBA" id="ARBA00022723"/>
    </source>
</evidence>
<dbReference type="InterPro" id="IPR003593">
    <property type="entry name" value="AAA+_ATPase"/>
</dbReference>
<evidence type="ECO:0000256" key="9">
    <source>
        <dbReference type="ARBA" id="ARBA00022833"/>
    </source>
</evidence>
<accession>A0ABM9N2Y1</accession>
<evidence type="ECO:0000259" key="18">
    <source>
        <dbReference type="PROSITE" id="PS50893"/>
    </source>
</evidence>
<dbReference type="HAMAP" id="MF_00205">
    <property type="entry name" value="UvrA"/>
    <property type="match status" value="1"/>
</dbReference>
<dbReference type="Gene3D" id="1.20.1580.10">
    <property type="entry name" value="ABC transporter ATPase like domain"/>
    <property type="match status" value="2"/>
</dbReference>
<evidence type="ECO:0000256" key="16">
    <source>
        <dbReference type="ARBA" id="ARBA00042156"/>
    </source>
</evidence>
<evidence type="ECO:0000313" key="19">
    <source>
        <dbReference type="EMBL" id="CAK8053499.1"/>
    </source>
</evidence>
<dbReference type="InterPro" id="IPR041552">
    <property type="entry name" value="UvrA_DNA-bd"/>
</dbReference>
<dbReference type="InterPro" id="IPR017871">
    <property type="entry name" value="ABC_transporter-like_CS"/>
</dbReference>
<dbReference type="RefSeq" id="WP_349641067.1">
    <property type="nucleotide sequence ID" value="NZ_CAWVOH010000001.1"/>
</dbReference>
<keyword evidence="3 17" id="KW-0479">Metal-binding</keyword>
<keyword evidence="11 17" id="KW-0267">Excision nuclease</keyword>
<keyword evidence="5 17" id="KW-0547">Nucleotide-binding</keyword>
<dbReference type="InterPro" id="IPR013815">
    <property type="entry name" value="ATP_grasp_subdomain_1"/>
</dbReference>
<keyword evidence="20" id="KW-1185">Reference proteome</keyword>
<keyword evidence="13 17" id="KW-0234">DNA repair</keyword>
<evidence type="ECO:0000256" key="5">
    <source>
        <dbReference type="ARBA" id="ARBA00022741"/>
    </source>
</evidence>
<evidence type="ECO:0000256" key="17">
    <source>
        <dbReference type="HAMAP-Rule" id="MF_00205"/>
    </source>
</evidence>
<evidence type="ECO:0000256" key="8">
    <source>
        <dbReference type="ARBA" id="ARBA00022771"/>
    </source>
</evidence>
<proteinExistence type="inferred from homology"/>
<keyword evidence="17" id="KW-0742">SOS response</keyword>
<dbReference type="NCBIfam" id="NF001503">
    <property type="entry name" value="PRK00349.1"/>
    <property type="match status" value="1"/>
</dbReference>
<evidence type="ECO:0000256" key="6">
    <source>
        <dbReference type="ARBA" id="ARBA00022763"/>
    </source>
</evidence>
<dbReference type="InterPro" id="IPR041102">
    <property type="entry name" value="UvrA_inter"/>
</dbReference>
<comment type="function">
    <text evidence="17">The UvrABC repair system catalyzes the recognition and processing of DNA lesions. UvrA is an ATPase and a DNA-binding protein. A damage recognition complex composed of 2 UvrA and 2 UvrB subunits scans DNA for abnormalities. When the presence of a lesion has been verified by UvrB, the UvrA molecules dissociate.</text>
</comment>
<keyword evidence="9 17" id="KW-0862">Zinc</keyword>
<protein>
    <recommendedName>
        <fullName evidence="15 17">UvrABC system protein A</fullName>
        <shortName evidence="17">UvrA protein</shortName>
    </recommendedName>
    <alternativeName>
        <fullName evidence="16 17">Excinuclease ABC subunit A</fullName>
    </alternativeName>
</protein>
<feature type="zinc finger region" description="C4-type" evidence="17">
    <location>
        <begin position="745"/>
        <end position="771"/>
    </location>
</feature>
<keyword evidence="2 17" id="KW-0963">Cytoplasm</keyword>
<comment type="subunit">
    <text evidence="17">Forms a heterotetramer with UvrB during the search for lesions.</text>
</comment>
<feature type="domain" description="ABC transporter" evidence="18">
    <location>
        <begin position="614"/>
        <end position="942"/>
    </location>
</feature>
<keyword evidence="8 17" id="KW-0863">Zinc-finger</keyword>
<keyword evidence="12 17" id="KW-0238">DNA-binding</keyword>
<comment type="similarity">
    <text evidence="14 17">Belongs to the ABC transporter superfamily. UvrA family.</text>
</comment>
<evidence type="ECO:0000256" key="1">
    <source>
        <dbReference type="ARBA" id="ARBA00004496"/>
    </source>
</evidence>
<dbReference type="PANTHER" id="PTHR43152:SF3">
    <property type="entry name" value="UVRABC SYSTEM PROTEIN A"/>
    <property type="match status" value="1"/>
</dbReference>
<evidence type="ECO:0000256" key="2">
    <source>
        <dbReference type="ARBA" id="ARBA00022490"/>
    </source>
</evidence>
<dbReference type="Gene3D" id="1.10.8.280">
    <property type="entry name" value="ABC transporter ATPase domain-like"/>
    <property type="match status" value="1"/>
</dbReference>
<dbReference type="Pfam" id="PF17760">
    <property type="entry name" value="UvrA_inter"/>
    <property type="match status" value="1"/>
</dbReference>
<keyword evidence="6 17" id="KW-0227">DNA damage</keyword>
<comment type="subcellular location">
    <subcellularLocation>
        <location evidence="1 17">Cytoplasm</location>
    </subcellularLocation>
</comment>
<feature type="binding site" evidence="17">
    <location>
        <begin position="33"/>
        <end position="40"/>
    </location>
    <ligand>
        <name>ATP</name>
        <dbReference type="ChEBI" id="CHEBI:30616"/>
    </ligand>
</feature>